<comment type="subunit">
    <text evidence="9">Component of the nuclear pore complex (NPC).</text>
</comment>
<evidence type="ECO:0000256" key="7">
    <source>
        <dbReference type="ARBA" id="ARBA00023132"/>
    </source>
</evidence>
<dbReference type="GO" id="GO:0006606">
    <property type="term" value="P:protein import into nucleus"/>
    <property type="evidence" value="ECO:0007669"/>
    <property type="project" value="TreeGrafter"/>
</dbReference>
<evidence type="ECO:0000256" key="3">
    <source>
        <dbReference type="ARBA" id="ARBA00022448"/>
    </source>
</evidence>
<evidence type="ECO:0000256" key="9">
    <source>
        <dbReference type="RuleBase" id="RU365073"/>
    </source>
</evidence>
<proteinExistence type="inferred from homology"/>
<dbReference type="InterPro" id="IPR011502">
    <property type="entry name" value="Nucleoporin_Nup85"/>
</dbReference>
<dbReference type="GO" id="GO:0031965">
    <property type="term" value="C:nuclear membrane"/>
    <property type="evidence" value="ECO:0007669"/>
    <property type="project" value="UniProtKB-UniRule"/>
</dbReference>
<feature type="compositionally biased region" description="Acidic residues" evidence="10">
    <location>
        <begin position="89"/>
        <end position="110"/>
    </location>
</feature>
<feature type="compositionally biased region" description="Basic and acidic residues" evidence="10">
    <location>
        <begin position="917"/>
        <end position="928"/>
    </location>
</feature>
<dbReference type="EMBL" id="JAUTXT010000030">
    <property type="protein sequence ID" value="KAK3672724.1"/>
    <property type="molecule type" value="Genomic_DNA"/>
</dbReference>
<keyword evidence="4 9" id="KW-0509">mRNA transport</keyword>
<feature type="compositionally biased region" description="Polar residues" evidence="10">
    <location>
        <begin position="53"/>
        <end position="64"/>
    </location>
</feature>
<feature type="compositionally biased region" description="Polar residues" evidence="10">
    <location>
        <begin position="1"/>
        <end position="14"/>
    </location>
</feature>
<keyword evidence="9" id="KW-0472">Membrane</keyword>
<keyword evidence="5 9" id="KW-0653">Protein transport</keyword>
<evidence type="ECO:0000256" key="10">
    <source>
        <dbReference type="SAM" id="MobiDB-lite"/>
    </source>
</evidence>
<dbReference type="PANTHER" id="PTHR13373">
    <property type="entry name" value="FROUNT PROTEIN-RELATED"/>
    <property type="match status" value="1"/>
</dbReference>
<comment type="caution">
    <text evidence="11">The sequence shown here is derived from an EMBL/GenBank/DDBJ whole genome shotgun (WGS) entry which is preliminary data.</text>
</comment>
<dbReference type="GO" id="GO:0031080">
    <property type="term" value="C:nuclear pore outer ring"/>
    <property type="evidence" value="ECO:0007669"/>
    <property type="project" value="TreeGrafter"/>
</dbReference>
<protein>
    <recommendedName>
        <fullName evidence="9">Nuclear pore complex protein Nup85</fullName>
    </recommendedName>
</protein>
<dbReference type="GO" id="GO:0006406">
    <property type="term" value="P:mRNA export from nucleus"/>
    <property type="evidence" value="ECO:0007669"/>
    <property type="project" value="TreeGrafter"/>
</dbReference>
<accession>A0AAE0WG58</accession>
<feature type="region of interest" description="Disordered" evidence="10">
    <location>
        <begin position="904"/>
        <end position="936"/>
    </location>
</feature>
<keyword evidence="7 9" id="KW-0906">Nuclear pore complex</keyword>
<keyword evidence="6 9" id="KW-0811">Translocation</keyword>
<feature type="region of interest" description="Disordered" evidence="10">
    <location>
        <begin position="1"/>
        <end position="111"/>
    </location>
</feature>
<evidence type="ECO:0000256" key="6">
    <source>
        <dbReference type="ARBA" id="ARBA00023010"/>
    </source>
</evidence>
<comment type="function">
    <text evidence="9">Functions as a component of the nuclear pore complex (NPC).</text>
</comment>
<gene>
    <name evidence="11" type="ORF">LTR78_007310</name>
</gene>
<dbReference type="GO" id="GO:0017056">
    <property type="term" value="F:structural constituent of nuclear pore"/>
    <property type="evidence" value="ECO:0007669"/>
    <property type="project" value="TreeGrafter"/>
</dbReference>
<dbReference type="Proteomes" id="UP001274830">
    <property type="component" value="Unassembled WGS sequence"/>
</dbReference>
<evidence type="ECO:0000313" key="12">
    <source>
        <dbReference type="Proteomes" id="UP001274830"/>
    </source>
</evidence>
<comment type="similarity">
    <text evidence="2 9">Belongs to the nucleoporin Nup85 family.</text>
</comment>
<evidence type="ECO:0000256" key="2">
    <source>
        <dbReference type="ARBA" id="ARBA00005573"/>
    </source>
</evidence>
<name>A0AAE0WG58_9PEZI</name>
<reference evidence="11" key="1">
    <citation type="submission" date="2023-07" db="EMBL/GenBank/DDBJ databases">
        <title>Black Yeasts Isolated from many extreme environments.</title>
        <authorList>
            <person name="Coleine C."/>
            <person name="Stajich J.E."/>
            <person name="Selbmann L."/>
        </authorList>
    </citation>
    <scope>NUCLEOTIDE SEQUENCE</scope>
    <source>
        <strain evidence="11">CCFEE 5485</strain>
    </source>
</reference>
<keyword evidence="12" id="KW-1185">Reference proteome</keyword>
<evidence type="ECO:0000256" key="5">
    <source>
        <dbReference type="ARBA" id="ARBA00022927"/>
    </source>
</evidence>
<organism evidence="11 12">
    <name type="scientific">Recurvomyces mirabilis</name>
    <dbReference type="NCBI Taxonomy" id="574656"/>
    <lineage>
        <taxon>Eukaryota</taxon>
        <taxon>Fungi</taxon>
        <taxon>Dikarya</taxon>
        <taxon>Ascomycota</taxon>
        <taxon>Pezizomycotina</taxon>
        <taxon>Dothideomycetes</taxon>
        <taxon>Dothideomycetidae</taxon>
        <taxon>Mycosphaerellales</taxon>
        <taxon>Teratosphaeriaceae</taxon>
        <taxon>Recurvomyces</taxon>
    </lineage>
</organism>
<dbReference type="Pfam" id="PF07575">
    <property type="entry name" value="Nucleopor_Nup85"/>
    <property type="match status" value="2"/>
</dbReference>
<keyword evidence="3 9" id="KW-0813">Transport</keyword>
<dbReference type="PANTHER" id="PTHR13373:SF21">
    <property type="entry name" value="NUCLEAR PORE COMPLEX PROTEIN NUP85"/>
    <property type="match status" value="1"/>
</dbReference>
<evidence type="ECO:0000256" key="1">
    <source>
        <dbReference type="ARBA" id="ARBA00004567"/>
    </source>
</evidence>
<evidence type="ECO:0000256" key="4">
    <source>
        <dbReference type="ARBA" id="ARBA00022816"/>
    </source>
</evidence>
<evidence type="ECO:0000313" key="11">
    <source>
        <dbReference type="EMBL" id="KAK3672724.1"/>
    </source>
</evidence>
<keyword evidence="8 9" id="KW-0539">Nucleus</keyword>
<comment type="subcellular location">
    <subcellularLocation>
        <location evidence="1 9">Nucleus</location>
        <location evidence="1 9">Nuclear pore complex</location>
    </subcellularLocation>
</comment>
<dbReference type="GO" id="GO:0045893">
    <property type="term" value="P:positive regulation of DNA-templated transcription"/>
    <property type="evidence" value="ECO:0007669"/>
    <property type="project" value="TreeGrafter"/>
</dbReference>
<sequence length="1012" mass="109907">MSFSFSNLNKSPATPKTKKASFHAQPSTTPSHPPPSSLLPSTTPLGPPPRSVYGSSFNTGNNTFGRKGNTPARKGFGFAVPDSSPPLQEADEEDDGYDDMDAPAEDDEMDDARGKDAFMDSIMSAPRGLKRSRNGQVREQVGGDYSSIARGMTIRAQAAQLSEPDDIMLRQEEILSRVEAGKDTAALAQGAADLTRLWAKHNEPATKEGSLGPESEDAFTRANYLSTLLLQLHLPNRLGANQAQSQNVHPSSALTRLPHNGCTIPRALLDWLNTYHNPFPDDFPGIRSHQPAPSAHERFWDSIYASLTRGKYQQAIHLLRSAGWENAWTAEEDSQPEGYSDKQLDNIEEVAERCARLLESSPAVKYDDWDVKGNDWTVYRARVRQAVRDLEAFNGDDEEGDEPQTRAGGNIFSISAASKKAASRVPPSIYENLKLGYEILLGSADQIIDASQDWLEATLYITIWWDGADGSADSAALRKSLSASQRPREADVAPATAYRRRLADAFAYVTDVEDPLFQPDTMDVVQVGLGCVMSDCVESVVAIVKMLSMPMSVAIVELAALSGWLPQPVGRPQSRGWVGQGLSSEDLMVLSHGPGTQIGNGSKNNGVDRDEILAAYADMLAQREVLRSEDRRTEREGWELAVMVLGRMDDEISSQQKITELLEEIELSDEARVDKILSACQGLDLVEQARAIAERYADSLATSHEDTTSQPAYGSALIYYARAHATEKLKDTLALLTSLCLLHSASIPAQADLDNSLASLLGAGDAGGRTALLTLARRDADAATLLAQYLSGYATLRRFYDLRDQNTLSASQPLARARDAAKALIAVLNSASDCIHGGLFDPEIESVVPIDGILVLLGEALPLLGQSKRVFTKEQVFTLLRILEDFEGVSGRIKENAESLLRASLNAHRSSTQPGRGGRDLKKSRSDLSKSSGTGSGLLGGSEWDLLAETVMVGSGGKSTNGSMLQVNRAWDWRKGLDKLGGVEVGRKEVVLLVRTALAQEVARGWTGQIMW</sequence>
<evidence type="ECO:0000256" key="8">
    <source>
        <dbReference type="ARBA" id="ARBA00023242"/>
    </source>
</evidence>
<dbReference type="AlphaFoldDB" id="A0AAE0WG58"/>